<dbReference type="EMBL" id="FMUX01000003">
    <property type="protein sequence ID" value="SCY03236.1"/>
    <property type="molecule type" value="Genomic_DNA"/>
</dbReference>
<dbReference type="InterPro" id="IPR001737">
    <property type="entry name" value="KsgA/Erm"/>
</dbReference>
<dbReference type="EC" id="2.1.1.182" evidence="7"/>
<reference evidence="10 11" key="1">
    <citation type="submission" date="2016-10" db="EMBL/GenBank/DDBJ databases">
        <authorList>
            <person name="de Groot N.N."/>
        </authorList>
    </citation>
    <scope>NUCLEOTIDE SEQUENCE [LARGE SCALE GENOMIC DNA]</scope>
    <source>
        <strain evidence="10 11">AA1</strain>
    </source>
</reference>
<dbReference type="Gene3D" id="3.40.50.150">
    <property type="entry name" value="Vaccinia Virus protein VP39"/>
    <property type="match status" value="1"/>
</dbReference>
<dbReference type="InterPro" id="IPR011530">
    <property type="entry name" value="rRNA_adenine_dimethylase"/>
</dbReference>
<evidence type="ECO:0000256" key="6">
    <source>
        <dbReference type="ARBA" id="ARBA00022884"/>
    </source>
</evidence>
<feature type="binding site" evidence="7 8">
    <location>
        <position position="49"/>
    </location>
    <ligand>
        <name>S-adenosyl-L-methionine</name>
        <dbReference type="ChEBI" id="CHEBI:59789"/>
    </ligand>
</feature>
<keyword evidence="5 7" id="KW-0949">S-adenosyl-L-methionine</keyword>
<dbReference type="PANTHER" id="PTHR11727:SF7">
    <property type="entry name" value="DIMETHYLADENOSINE TRANSFERASE-RELATED"/>
    <property type="match status" value="1"/>
</dbReference>
<accession>A0A1G5CLH0</accession>
<dbReference type="GO" id="GO:0003723">
    <property type="term" value="F:RNA binding"/>
    <property type="evidence" value="ECO:0007669"/>
    <property type="project" value="UniProtKB-UniRule"/>
</dbReference>
<keyword evidence="2 7" id="KW-0698">rRNA processing</keyword>
<protein>
    <recommendedName>
        <fullName evidence="7">Ribosomal RNA small subunit methyltransferase A</fullName>
        <ecNumber evidence="7">2.1.1.182</ecNumber>
    </recommendedName>
    <alternativeName>
        <fullName evidence="7">16S rRNA (adenine(1518)-N(6)/adenine(1519)-N(6))-dimethyltransferase</fullName>
    </alternativeName>
    <alternativeName>
        <fullName evidence="7">16S rRNA dimethyladenosine transferase</fullName>
    </alternativeName>
    <alternativeName>
        <fullName evidence="7">16S rRNA dimethylase</fullName>
    </alternativeName>
    <alternativeName>
        <fullName evidence="7">S-adenosylmethionine-6-N', N'-adenosyl(rRNA) dimethyltransferase</fullName>
    </alternativeName>
</protein>
<feature type="binding site" evidence="7 8">
    <location>
        <position position="119"/>
    </location>
    <ligand>
        <name>S-adenosyl-L-methionine</name>
        <dbReference type="ChEBI" id="CHEBI:59789"/>
    </ligand>
</feature>
<comment type="similarity">
    <text evidence="7">Belongs to the class I-like SAM-binding methyltransferase superfamily. rRNA adenine N(6)-methyltransferase family. RsmA subfamily.</text>
</comment>
<dbReference type="FunFam" id="1.10.8.100:FF:000001">
    <property type="entry name" value="Ribosomal RNA small subunit methyltransferase A"/>
    <property type="match status" value="1"/>
</dbReference>
<keyword evidence="11" id="KW-1185">Reference proteome</keyword>
<evidence type="ECO:0000256" key="5">
    <source>
        <dbReference type="ARBA" id="ARBA00022691"/>
    </source>
</evidence>
<evidence type="ECO:0000313" key="11">
    <source>
        <dbReference type="Proteomes" id="UP000198870"/>
    </source>
</evidence>
<dbReference type="PROSITE" id="PS01131">
    <property type="entry name" value="RRNA_A_DIMETH"/>
    <property type="match status" value="1"/>
</dbReference>
<comment type="catalytic activity">
    <reaction evidence="7">
        <text>adenosine(1518)/adenosine(1519) in 16S rRNA + 4 S-adenosyl-L-methionine = N(6)-dimethyladenosine(1518)/N(6)-dimethyladenosine(1519) in 16S rRNA + 4 S-adenosyl-L-homocysteine + 4 H(+)</text>
        <dbReference type="Rhea" id="RHEA:19609"/>
        <dbReference type="Rhea" id="RHEA-COMP:10232"/>
        <dbReference type="Rhea" id="RHEA-COMP:10233"/>
        <dbReference type="ChEBI" id="CHEBI:15378"/>
        <dbReference type="ChEBI" id="CHEBI:57856"/>
        <dbReference type="ChEBI" id="CHEBI:59789"/>
        <dbReference type="ChEBI" id="CHEBI:74411"/>
        <dbReference type="ChEBI" id="CHEBI:74493"/>
        <dbReference type="EC" id="2.1.1.182"/>
    </reaction>
</comment>
<feature type="binding site" evidence="7 8">
    <location>
        <position position="24"/>
    </location>
    <ligand>
        <name>S-adenosyl-L-methionine</name>
        <dbReference type="ChEBI" id="CHEBI:59789"/>
    </ligand>
</feature>
<evidence type="ECO:0000256" key="1">
    <source>
        <dbReference type="ARBA" id="ARBA00022490"/>
    </source>
</evidence>
<dbReference type="HAMAP" id="MF_00607">
    <property type="entry name" value="16SrRNA_methyltr_A"/>
    <property type="match status" value="1"/>
</dbReference>
<dbReference type="STRING" id="419481.SAMN05216233_10387"/>
<dbReference type="CDD" id="cd02440">
    <property type="entry name" value="AdoMet_MTases"/>
    <property type="match status" value="1"/>
</dbReference>
<dbReference type="Pfam" id="PF00398">
    <property type="entry name" value="RrnaAD"/>
    <property type="match status" value="1"/>
</dbReference>
<comment type="subcellular location">
    <subcellularLocation>
        <location evidence="7">Cytoplasm</location>
    </subcellularLocation>
</comment>
<dbReference type="SUPFAM" id="SSF53335">
    <property type="entry name" value="S-adenosyl-L-methionine-dependent methyltransferases"/>
    <property type="match status" value="1"/>
</dbReference>
<feature type="domain" description="Ribosomal RNA adenine methylase transferase N-terminal" evidence="9">
    <location>
        <begin position="29"/>
        <end position="204"/>
    </location>
</feature>
<keyword evidence="6 7" id="KW-0694">RNA-binding</keyword>
<feature type="binding site" evidence="7 8">
    <location>
        <position position="70"/>
    </location>
    <ligand>
        <name>S-adenosyl-L-methionine</name>
        <dbReference type="ChEBI" id="CHEBI:59789"/>
    </ligand>
</feature>
<dbReference type="InterPro" id="IPR023165">
    <property type="entry name" value="rRNA_Ade_diMease-like_C"/>
</dbReference>
<evidence type="ECO:0000259" key="9">
    <source>
        <dbReference type="SMART" id="SM00650"/>
    </source>
</evidence>
<evidence type="ECO:0000256" key="4">
    <source>
        <dbReference type="ARBA" id="ARBA00022679"/>
    </source>
</evidence>
<gene>
    <name evidence="7" type="primary">rsmA</name>
    <name evidence="7" type="synonym">ksgA</name>
    <name evidence="10" type="ORF">SAMN05216233_10387</name>
</gene>
<dbReference type="Proteomes" id="UP000198870">
    <property type="component" value="Unassembled WGS sequence"/>
</dbReference>
<evidence type="ECO:0000313" key="10">
    <source>
        <dbReference type="EMBL" id="SCY03236.1"/>
    </source>
</evidence>
<dbReference type="InterPro" id="IPR029063">
    <property type="entry name" value="SAM-dependent_MTases_sf"/>
</dbReference>
<evidence type="ECO:0000256" key="7">
    <source>
        <dbReference type="HAMAP-Rule" id="MF_00607"/>
    </source>
</evidence>
<dbReference type="InterPro" id="IPR020596">
    <property type="entry name" value="rRNA_Ade_Mease_Trfase_CS"/>
</dbReference>
<keyword evidence="1 7" id="KW-0963">Cytoplasm</keyword>
<dbReference type="Gene3D" id="1.10.8.100">
    <property type="entry name" value="Ribosomal RNA adenine dimethylase-like, domain 2"/>
    <property type="match status" value="1"/>
</dbReference>
<dbReference type="NCBIfam" id="TIGR00755">
    <property type="entry name" value="ksgA"/>
    <property type="match status" value="1"/>
</dbReference>
<dbReference type="SMART" id="SM00650">
    <property type="entry name" value="rADc"/>
    <property type="match status" value="1"/>
</dbReference>
<proteinExistence type="inferred from homology"/>
<organism evidence="10 11">
    <name type="scientific">Desulfoluna spongiiphila</name>
    <dbReference type="NCBI Taxonomy" id="419481"/>
    <lineage>
        <taxon>Bacteria</taxon>
        <taxon>Pseudomonadati</taxon>
        <taxon>Thermodesulfobacteriota</taxon>
        <taxon>Desulfobacteria</taxon>
        <taxon>Desulfobacterales</taxon>
        <taxon>Desulfolunaceae</taxon>
        <taxon>Desulfoluna</taxon>
    </lineage>
</organism>
<dbReference type="GO" id="GO:0005829">
    <property type="term" value="C:cytosol"/>
    <property type="evidence" value="ECO:0007669"/>
    <property type="project" value="TreeGrafter"/>
</dbReference>
<feature type="binding site" evidence="7 8">
    <location>
        <position position="22"/>
    </location>
    <ligand>
        <name>S-adenosyl-L-methionine</name>
        <dbReference type="ChEBI" id="CHEBI:59789"/>
    </ligand>
</feature>
<name>A0A1G5CLH0_9BACT</name>
<dbReference type="PROSITE" id="PS51689">
    <property type="entry name" value="SAM_RNA_A_N6_MT"/>
    <property type="match status" value="1"/>
</dbReference>
<keyword evidence="3 7" id="KW-0489">Methyltransferase</keyword>
<dbReference type="AlphaFoldDB" id="A0A1G5CLH0"/>
<sequence length="289" mass="31498">MTSPRITLAAWDMHAKKKFGQNFLNDPSVPELIAERAGISAEDLVVEIGPGLGALTVPLARRAARVCAIEKDSQILPVLRSELLASGTDNVEILNEDILNVSLTEIAEAHGGPIIVAGNLPYNISSQILVQMIRERRWVKKALFMFQKELAERITAPEGTRNFGRMAAMLGYCATIRTLVRVDASKFFPRPKVDSEVIEVTFLTDPPHVATDEALLFAVIKAAFGKRRKNLRNALSNSELPLSPVQAEEVLNGAEIAVNRRAESLTVEEFVRLANELAGFLAASSGSEG</sequence>
<dbReference type="GO" id="GO:0052908">
    <property type="term" value="F:16S rRNA (adenine(1518)-N(6)/adenine(1519)-N(6))-dimethyltransferase activity"/>
    <property type="evidence" value="ECO:0007669"/>
    <property type="project" value="UniProtKB-EC"/>
</dbReference>
<evidence type="ECO:0000256" key="8">
    <source>
        <dbReference type="PROSITE-ProRule" id="PRU01026"/>
    </source>
</evidence>
<feature type="binding site" evidence="7 8">
    <location>
        <position position="97"/>
    </location>
    <ligand>
        <name>S-adenosyl-L-methionine</name>
        <dbReference type="ChEBI" id="CHEBI:59789"/>
    </ligand>
</feature>
<dbReference type="InterPro" id="IPR020598">
    <property type="entry name" value="rRNA_Ade_methylase_Trfase_N"/>
</dbReference>
<dbReference type="PANTHER" id="PTHR11727">
    <property type="entry name" value="DIMETHYLADENOSINE TRANSFERASE"/>
    <property type="match status" value="1"/>
</dbReference>
<evidence type="ECO:0000256" key="2">
    <source>
        <dbReference type="ARBA" id="ARBA00022552"/>
    </source>
</evidence>
<evidence type="ECO:0000256" key="3">
    <source>
        <dbReference type="ARBA" id="ARBA00022603"/>
    </source>
</evidence>
<keyword evidence="4 7" id="KW-0808">Transferase</keyword>
<comment type="function">
    <text evidence="7">Specifically dimethylates two adjacent adenosines (A1518 and A1519) in the loop of a conserved hairpin near the 3'-end of 16S rRNA in the 30S particle. May play a critical role in biogenesis of 30S subunits.</text>
</comment>